<dbReference type="Proteomes" id="UP000762676">
    <property type="component" value="Unassembled WGS sequence"/>
</dbReference>
<gene>
    <name evidence="1" type="ORF">ElyMa_002561000</name>
</gene>
<evidence type="ECO:0000313" key="2">
    <source>
        <dbReference type="Proteomes" id="UP000762676"/>
    </source>
</evidence>
<keyword evidence="2" id="KW-1185">Reference proteome</keyword>
<name>A0AAV4GWW4_9GAST</name>
<sequence>MQQARTSINLYRPSSADSKKGVQAKTAREFFILRRARPLLLSSCAQIKQSCRELFRNNVGRGPFTAPALCLSTLRNYQRARFYSQPAGSHKKLTYISPNSSVSEWPPKGSARAYHYNIAAGPVLFFWFPNRRGQNFFLCPAPAVHALGDPHYKAESV</sequence>
<comment type="caution">
    <text evidence="1">The sequence shown here is derived from an EMBL/GenBank/DDBJ whole genome shotgun (WGS) entry which is preliminary data.</text>
</comment>
<dbReference type="EMBL" id="BMAT01005274">
    <property type="protein sequence ID" value="GFR90187.1"/>
    <property type="molecule type" value="Genomic_DNA"/>
</dbReference>
<evidence type="ECO:0000313" key="1">
    <source>
        <dbReference type="EMBL" id="GFR90187.1"/>
    </source>
</evidence>
<organism evidence="1 2">
    <name type="scientific">Elysia marginata</name>
    <dbReference type="NCBI Taxonomy" id="1093978"/>
    <lineage>
        <taxon>Eukaryota</taxon>
        <taxon>Metazoa</taxon>
        <taxon>Spiralia</taxon>
        <taxon>Lophotrochozoa</taxon>
        <taxon>Mollusca</taxon>
        <taxon>Gastropoda</taxon>
        <taxon>Heterobranchia</taxon>
        <taxon>Euthyneura</taxon>
        <taxon>Panpulmonata</taxon>
        <taxon>Sacoglossa</taxon>
        <taxon>Placobranchoidea</taxon>
        <taxon>Plakobranchidae</taxon>
        <taxon>Elysia</taxon>
    </lineage>
</organism>
<proteinExistence type="predicted"/>
<accession>A0AAV4GWW4</accession>
<protein>
    <submittedName>
        <fullName evidence="1">Uncharacterized protein</fullName>
    </submittedName>
</protein>
<reference evidence="1 2" key="1">
    <citation type="journal article" date="2021" name="Elife">
        <title>Chloroplast acquisition without the gene transfer in kleptoplastic sea slugs, Plakobranchus ocellatus.</title>
        <authorList>
            <person name="Maeda T."/>
            <person name="Takahashi S."/>
            <person name="Yoshida T."/>
            <person name="Shimamura S."/>
            <person name="Takaki Y."/>
            <person name="Nagai Y."/>
            <person name="Toyoda A."/>
            <person name="Suzuki Y."/>
            <person name="Arimoto A."/>
            <person name="Ishii H."/>
            <person name="Satoh N."/>
            <person name="Nishiyama T."/>
            <person name="Hasebe M."/>
            <person name="Maruyama T."/>
            <person name="Minagawa J."/>
            <person name="Obokata J."/>
            <person name="Shigenobu S."/>
        </authorList>
    </citation>
    <scope>NUCLEOTIDE SEQUENCE [LARGE SCALE GENOMIC DNA]</scope>
</reference>
<dbReference type="AlphaFoldDB" id="A0AAV4GWW4"/>